<feature type="domain" description="Protein kinase" evidence="3">
    <location>
        <begin position="527"/>
        <end position="773"/>
    </location>
</feature>
<dbReference type="Gene3D" id="3.90.228.10">
    <property type="match status" value="1"/>
</dbReference>
<name>A0A813EY99_POLGL</name>
<feature type="region of interest" description="Disordered" evidence="2">
    <location>
        <begin position="428"/>
        <end position="447"/>
    </location>
</feature>
<dbReference type="Pfam" id="PF00069">
    <property type="entry name" value="Pkinase"/>
    <property type="match status" value="1"/>
</dbReference>
<dbReference type="AlphaFoldDB" id="A0A813EY99"/>
<keyword evidence="5" id="KW-1185">Reference proteome</keyword>
<evidence type="ECO:0000256" key="2">
    <source>
        <dbReference type="SAM" id="MobiDB-lite"/>
    </source>
</evidence>
<dbReference type="PROSITE" id="PS50011">
    <property type="entry name" value="PROTEIN_KINASE_DOM"/>
    <property type="match status" value="1"/>
</dbReference>
<reference evidence="4" key="1">
    <citation type="submission" date="2021-02" db="EMBL/GenBank/DDBJ databases">
        <authorList>
            <person name="Dougan E. K."/>
            <person name="Rhodes N."/>
            <person name="Thang M."/>
            <person name="Chan C."/>
        </authorList>
    </citation>
    <scope>NUCLEOTIDE SEQUENCE</scope>
</reference>
<dbReference type="InterPro" id="IPR012317">
    <property type="entry name" value="Poly(ADP-ribose)pol_cat_dom"/>
</dbReference>
<dbReference type="GO" id="GO:1990404">
    <property type="term" value="F:NAD+-protein mono-ADP-ribosyltransferase activity"/>
    <property type="evidence" value="ECO:0007669"/>
    <property type="project" value="TreeGrafter"/>
</dbReference>
<dbReference type="GO" id="GO:0003950">
    <property type="term" value="F:NAD+ poly-ADP-ribosyltransferase activity"/>
    <property type="evidence" value="ECO:0007669"/>
    <property type="project" value="InterPro"/>
</dbReference>
<comment type="caution">
    <text evidence="4">The sequence shown here is derived from an EMBL/GenBank/DDBJ whole genome shotgun (WGS) entry which is preliminary data.</text>
</comment>
<feature type="compositionally biased region" description="Pro residues" evidence="2">
    <location>
        <begin position="1"/>
        <end position="25"/>
    </location>
</feature>
<dbReference type="Proteomes" id="UP000654075">
    <property type="component" value="Unassembled WGS sequence"/>
</dbReference>
<dbReference type="OrthoDB" id="6133115at2759"/>
<dbReference type="EMBL" id="CAJNNV010015946">
    <property type="protein sequence ID" value="CAE8604001.1"/>
    <property type="molecule type" value="Genomic_DNA"/>
</dbReference>
<dbReference type="SUPFAM" id="SSF56112">
    <property type="entry name" value="Protein kinase-like (PK-like)"/>
    <property type="match status" value="1"/>
</dbReference>
<evidence type="ECO:0000259" key="3">
    <source>
        <dbReference type="PROSITE" id="PS50011"/>
    </source>
</evidence>
<evidence type="ECO:0000256" key="1">
    <source>
        <dbReference type="SAM" id="Coils"/>
    </source>
</evidence>
<feature type="region of interest" description="Disordered" evidence="2">
    <location>
        <begin position="225"/>
        <end position="244"/>
    </location>
</feature>
<evidence type="ECO:0000313" key="5">
    <source>
        <dbReference type="Proteomes" id="UP000654075"/>
    </source>
</evidence>
<feature type="region of interest" description="Disordered" evidence="2">
    <location>
        <begin position="1"/>
        <end position="30"/>
    </location>
</feature>
<gene>
    <name evidence="4" type="ORF">PGLA1383_LOCUS22195</name>
</gene>
<accession>A0A813EY99</accession>
<sequence>MDLPSIPPLPPRPPPSLLPPLPPTTSPSYDRSASHFADLAAIKVLSIKEALDNLVGEAVAVQQARSPSAWLRTDGTETAGTQSLCGLCPGLLMKRSVHPVDTDAGDDSDLAVPGFESLLKCLGETYVDHGEGLQADDHQTTFNHLLEELRKARDDAKEFQKTARSTTAEWTSKNEEEMVKDRKKALEKFQRLWEGAKRTILAAAKCKSLQLLAQATRDAAERLQKAKDAKGSAERTRDAKPALGRDAPTYKSVALKEKVKSALGHLRSQRVHSSQEMLDKTAEEFLDHFSKVASQWAQSRQELQRQAPKASNLRRLSCVASALGNLSGAVAALHLKTSQELDFWESYEAQFPCEMFLEAGTAELGKRSAAATHLKAAQADVEKLDEEIQFTKSALEARVTLEVKRKEAQKCLSKIAVLSSSLREAEERHEEADKKRDAAQVGPDRQKCEKTEMKARHVVEKTREKLQSEQGSLLTTTQLLCQLEQTHCPEAWRDVLSLLPKSQEHTLSFQELTDMHAVFTGRRLNDYKVSAFPKFPGEHSVWKAEHDGCQCLLKEIKLSEAPHFSKVIALHVKHRHPNIAPLAVAFMDSDCGYLHFGNAVYALDSVNPLDAKSEPLFKVDSVARLLYLLHGLASALEYLHGRATYHGDVQPCNYLITQDGRPQLTHFHFMREKKTPGHKLPIGGAVSFLAPELKHAAGGLRNAKPISGESDMYALGKTFQFVKNSKGCAHLFSGSGGAELSDKLSGMIDRMCRDLPEDRPTPVKVTVDLHQWWAQEALKAASSGDSCPSCWTTLRTGDGWAAVPVSSIEEAALAKALSPGGTLGGKDQRVPGDHTKLSLKCAWRIENPTLFDKYRSERKDLQNFMKNRAYRKDPNIRQPFQDLAVQRDAPDAGLLQQLDNSVNEVYLAHSTKPEVLVSIFHTGFNERYSGGLFGHGIYSAEDCGKTDQYVSLDTRCGVPGQFEMLHDRLYCNGVEHPGNVCYVIFCRVLLGHFVKTKDGNDDSDSGASVWADPKAKRELASIPDCAEKNPFHSLIAETGVKLDRYREFIQFHGRRMYPEYLVAYQRQ</sequence>
<dbReference type="SMART" id="SM00220">
    <property type="entry name" value="S_TKc"/>
    <property type="match status" value="1"/>
</dbReference>
<dbReference type="InterPro" id="IPR051712">
    <property type="entry name" value="ARTD-AVP"/>
</dbReference>
<organism evidence="4 5">
    <name type="scientific">Polarella glacialis</name>
    <name type="common">Dinoflagellate</name>
    <dbReference type="NCBI Taxonomy" id="89957"/>
    <lineage>
        <taxon>Eukaryota</taxon>
        <taxon>Sar</taxon>
        <taxon>Alveolata</taxon>
        <taxon>Dinophyceae</taxon>
        <taxon>Suessiales</taxon>
        <taxon>Suessiaceae</taxon>
        <taxon>Polarella</taxon>
    </lineage>
</organism>
<dbReference type="Gene3D" id="1.10.510.10">
    <property type="entry name" value="Transferase(Phosphotransferase) domain 1"/>
    <property type="match status" value="1"/>
</dbReference>
<keyword evidence="1" id="KW-0175">Coiled coil</keyword>
<protein>
    <recommendedName>
        <fullName evidence="3">Protein kinase domain-containing protein</fullName>
    </recommendedName>
</protein>
<dbReference type="GO" id="GO:0005524">
    <property type="term" value="F:ATP binding"/>
    <property type="evidence" value="ECO:0007669"/>
    <property type="project" value="InterPro"/>
</dbReference>
<feature type="coiled-coil region" evidence="1">
    <location>
        <begin position="135"/>
        <end position="169"/>
    </location>
</feature>
<dbReference type="PANTHER" id="PTHR45740">
    <property type="entry name" value="POLY [ADP-RIBOSE] POLYMERASE"/>
    <property type="match status" value="1"/>
</dbReference>
<feature type="compositionally biased region" description="Basic and acidic residues" evidence="2">
    <location>
        <begin position="225"/>
        <end position="240"/>
    </location>
</feature>
<evidence type="ECO:0000313" key="4">
    <source>
        <dbReference type="EMBL" id="CAE8604001.1"/>
    </source>
</evidence>
<dbReference type="InterPro" id="IPR000719">
    <property type="entry name" value="Prot_kinase_dom"/>
</dbReference>
<dbReference type="Pfam" id="PF00644">
    <property type="entry name" value="PARP"/>
    <property type="match status" value="1"/>
</dbReference>
<dbReference type="GO" id="GO:0004672">
    <property type="term" value="F:protein kinase activity"/>
    <property type="evidence" value="ECO:0007669"/>
    <property type="project" value="InterPro"/>
</dbReference>
<dbReference type="SUPFAM" id="SSF56399">
    <property type="entry name" value="ADP-ribosylation"/>
    <property type="match status" value="1"/>
</dbReference>
<proteinExistence type="predicted"/>
<dbReference type="PANTHER" id="PTHR45740:SF2">
    <property type="entry name" value="POLY [ADP-RIBOSE] POLYMERASE"/>
    <property type="match status" value="1"/>
</dbReference>
<dbReference type="InterPro" id="IPR011009">
    <property type="entry name" value="Kinase-like_dom_sf"/>
</dbReference>
<dbReference type="GO" id="GO:0005634">
    <property type="term" value="C:nucleus"/>
    <property type="evidence" value="ECO:0007669"/>
    <property type="project" value="TreeGrafter"/>
</dbReference>